<dbReference type="InterPro" id="IPR001019">
    <property type="entry name" value="Gprotein_alpha_su"/>
</dbReference>
<feature type="compositionally biased region" description="Low complexity" evidence="7">
    <location>
        <begin position="33"/>
        <end position="46"/>
    </location>
</feature>
<dbReference type="VEuPathDB" id="AmoebaDB:NF0130740"/>
<dbReference type="OrthoDB" id="5817230at2759"/>
<name>A0A6A5C5S9_NAEFO</name>
<dbReference type="SUPFAM" id="SSF52540">
    <property type="entry name" value="P-loop containing nucleoside triphosphate hydrolases"/>
    <property type="match status" value="1"/>
</dbReference>
<evidence type="ECO:0000256" key="3">
    <source>
        <dbReference type="ARBA" id="ARBA00023134"/>
    </source>
</evidence>
<protein>
    <submittedName>
        <fullName evidence="8">Uncharacterized protein</fullName>
    </submittedName>
</protein>
<feature type="binding site" evidence="6">
    <location>
        <position position="151"/>
    </location>
    <ligand>
        <name>Mg(2+)</name>
        <dbReference type="ChEBI" id="CHEBI:18420"/>
    </ligand>
</feature>
<feature type="binding site" evidence="6">
    <location>
        <position position="294"/>
    </location>
    <ligand>
        <name>Mg(2+)</name>
        <dbReference type="ChEBI" id="CHEBI:18420"/>
    </ligand>
</feature>
<dbReference type="InterPro" id="IPR011025">
    <property type="entry name" value="GproteinA_insert"/>
</dbReference>
<dbReference type="Gene3D" id="1.10.400.10">
    <property type="entry name" value="GI Alpha 1, domain 2-like"/>
    <property type="match status" value="1"/>
</dbReference>
<dbReference type="SMART" id="SM00275">
    <property type="entry name" value="G_alpha"/>
    <property type="match status" value="1"/>
</dbReference>
<dbReference type="GO" id="GO:0001664">
    <property type="term" value="F:G protein-coupled receptor binding"/>
    <property type="evidence" value="ECO:0007669"/>
    <property type="project" value="TreeGrafter"/>
</dbReference>
<feature type="region of interest" description="Disordered" evidence="7">
    <location>
        <begin position="1"/>
        <end position="110"/>
    </location>
</feature>
<dbReference type="PRINTS" id="PR00318">
    <property type="entry name" value="GPROTEINA"/>
</dbReference>
<sequence>MPQSHPNTTNGRKFSLPLPSFKSRRSLEESDESFMFSSYSSSSNNLQPPPSHHHHSTTLEQSTISIPIPAKKHNNHNPESVSPAKKNSFFSKTPPSTSPSGLSPIGASNGPFSPKMSTNIDYDDHAVVHVHGKTLTLKKICFLGCCGSGKSTLFRQCEMIFGEACCAKAVASSKLFIQQNLVEVLRVFFEGILKEQKEKSMVIVDWNVTQKMKTFLKRHSCDRMLGDRIVDPCTWMELLKDENVRNVLDNLYMYSELNFSISNCIEYYVQEFARLTADCYTPTEEDYVKFVQKTTGVVRRQYKYNDIPFVLLDVGGNRSERKKWPAVLKSCHALCYVISLAEFDEYCWEDPKTNRFKESMVTFQELLNGEHIKNKDLFVIFTNVDRFKQKIMKENRLALLRNAMMPFSISVDVCSDNQIDELIQNIVDRYLEMDRERRVTKHFVINALDRQEAQSQMSEILDAILNRDE</sequence>
<dbReference type="GO" id="GO:0031683">
    <property type="term" value="F:G-protein beta/gamma-subunit complex binding"/>
    <property type="evidence" value="ECO:0007669"/>
    <property type="project" value="InterPro"/>
</dbReference>
<dbReference type="FunFam" id="3.40.50.300:FF:000692">
    <property type="entry name" value="Guanine nucleotide-binding protein subunit alpha"/>
    <property type="match status" value="1"/>
</dbReference>
<dbReference type="GO" id="GO:0005737">
    <property type="term" value="C:cytoplasm"/>
    <property type="evidence" value="ECO:0007669"/>
    <property type="project" value="TreeGrafter"/>
</dbReference>
<dbReference type="SUPFAM" id="SSF47895">
    <property type="entry name" value="Transducin (alpha subunit), insertion domain"/>
    <property type="match status" value="1"/>
</dbReference>
<dbReference type="Proteomes" id="UP000444721">
    <property type="component" value="Unassembled WGS sequence"/>
</dbReference>
<dbReference type="PROSITE" id="PS51882">
    <property type="entry name" value="G_ALPHA"/>
    <property type="match status" value="1"/>
</dbReference>
<keyword evidence="9" id="KW-1185">Reference proteome</keyword>
<evidence type="ECO:0000256" key="1">
    <source>
        <dbReference type="ARBA" id="ARBA00022723"/>
    </source>
</evidence>
<feature type="binding site" evidence="5">
    <location>
        <position position="447"/>
    </location>
    <ligand>
        <name>GTP</name>
        <dbReference type="ChEBI" id="CHEBI:37565"/>
    </ligand>
</feature>
<evidence type="ECO:0000256" key="6">
    <source>
        <dbReference type="PIRSR" id="PIRSR601019-2"/>
    </source>
</evidence>
<keyword evidence="1 6" id="KW-0479">Metal-binding</keyword>
<dbReference type="VEuPathDB" id="AmoebaDB:NfTy_078810"/>
<proteinExistence type="predicted"/>
<dbReference type="EMBL" id="VFQX01000016">
    <property type="protein sequence ID" value="KAF0981210.1"/>
    <property type="molecule type" value="Genomic_DNA"/>
</dbReference>
<evidence type="ECO:0000313" key="9">
    <source>
        <dbReference type="Proteomes" id="UP000444721"/>
    </source>
</evidence>
<dbReference type="GO" id="GO:0005834">
    <property type="term" value="C:heterotrimeric G-protein complex"/>
    <property type="evidence" value="ECO:0007669"/>
    <property type="project" value="TreeGrafter"/>
</dbReference>
<dbReference type="GO" id="GO:0003924">
    <property type="term" value="F:GTPase activity"/>
    <property type="evidence" value="ECO:0007669"/>
    <property type="project" value="InterPro"/>
</dbReference>
<keyword evidence="3 5" id="KW-0342">GTP-binding</keyword>
<feature type="compositionally biased region" description="Low complexity" evidence="7">
    <location>
        <begin position="88"/>
        <end position="104"/>
    </location>
</feature>
<dbReference type="InterPro" id="IPR027417">
    <property type="entry name" value="P-loop_NTPase"/>
</dbReference>
<keyword evidence="6" id="KW-0460">Magnesium</keyword>
<dbReference type="VEuPathDB" id="AmoebaDB:FDP41_012998"/>
<dbReference type="PANTHER" id="PTHR10218:SF302">
    <property type="entry name" value="GUANINE NUCLEOTIDE-BINDING PROTEIN ALPHA-5 SUBUNIT"/>
    <property type="match status" value="1"/>
</dbReference>
<gene>
    <name evidence="8" type="ORF">FDP41_012998</name>
</gene>
<reference evidence="8 9" key="1">
    <citation type="journal article" date="2019" name="Sci. Rep.">
        <title>Nanopore sequencing improves the draft genome of the human pathogenic amoeba Naegleria fowleri.</title>
        <authorList>
            <person name="Liechti N."/>
            <person name="Schurch N."/>
            <person name="Bruggmann R."/>
            <person name="Wittwer M."/>
        </authorList>
    </citation>
    <scope>NUCLEOTIDE SEQUENCE [LARGE SCALE GENOMIC DNA]</scope>
    <source>
        <strain evidence="8 9">ATCC 30894</strain>
    </source>
</reference>
<evidence type="ECO:0000256" key="5">
    <source>
        <dbReference type="PIRSR" id="PIRSR601019-1"/>
    </source>
</evidence>
<evidence type="ECO:0000256" key="4">
    <source>
        <dbReference type="ARBA" id="ARBA00023224"/>
    </source>
</evidence>
<organism evidence="8 9">
    <name type="scientific">Naegleria fowleri</name>
    <name type="common">Brain eating amoeba</name>
    <dbReference type="NCBI Taxonomy" id="5763"/>
    <lineage>
        <taxon>Eukaryota</taxon>
        <taxon>Discoba</taxon>
        <taxon>Heterolobosea</taxon>
        <taxon>Tetramitia</taxon>
        <taxon>Eutetramitia</taxon>
        <taxon>Vahlkampfiidae</taxon>
        <taxon>Naegleria</taxon>
    </lineage>
</organism>
<dbReference type="GO" id="GO:0046872">
    <property type="term" value="F:metal ion binding"/>
    <property type="evidence" value="ECO:0007669"/>
    <property type="project" value="UniProtKB-KW"/>
</dbReference>
<comment type="caution">
    <text evidence="8">The sequence shown here is derived from an EMBL/GenBank/DDBJ whole genome shotgun (WGS) entry which is preliminary data.</text>
</comment>
<dbReference type="PANTHER" id="PTHR10218">
    <property type="entry name" value="GTP-BINDING PROTEIN ALPHA SUBUNIT"/>
    <property type="match status" value="1"/>
</dbReference>
<evidence type="ECO:0000256" key="7">
    <source>
        <dbReference type="SAM" id="MobiDB-lite"/>
    </source>
</evidence>
<dbReference type="AlphaFoldDB" id="A0A6A5C5S9"/>
<feature type="compositionally biased region" description="Polar residues" evidence="7">
    <location>
        <begin position="1"/>
        <end position="12"/>
    </location>
</feature>
<dbReference type="Pfam" id="PF00503">
    <property type="entry name" value="G-alpha"/>
    <property type="match status" value="1"/>
</dbReference>
<accession>A0A6A5C5S9</accession>
<keyword evidence="4" id="KW-0807">Transducer</keyword>
<dbReference type="GO" id="GO:0005525">
    <property type="term" value="F:GTP binding"/>
    <property type="evidence" value="ECO:0007669"/>
    <property type="project" value="UniProtKB-KW"/>
</dbReference>
<dbReference type="RefSeq" id="XP_044565923.1">
    <property type="nucleotide sequence ID" value="XM_044703578.1"/>
</dbReference>
<dbReference type="GO" id="GO:0007188">
    <property type="term" value="P:adenylate cyclase-modulating G protein-coupled receptor signaling pathway"/>
    <property type="evidence" value="ECO:0007669"/>
    <property type="project" value="TreeGrafter"/>
</dbReference>
<keyword evidence="2 5" id="KW-0547">Nucleotide-binding</keyword>
<dbReference type="GeneID" id="68120213"/>
<evidence type="ECO:0000313" key="8">
    <source>
        <dbReference type="EMBL" id="KAF0981210.1"/>
    </source>
</evidence>
<dbReference type="Gene3D" id="3.40.50.300">
    <property type="entry name" value="P-loop containing nucleotide triphosphate hydrolases"/>
    <property type="match status" value="1"/>
</dbReference>
<evidence type="ECO:0000256" key="2">
    <source>
        <dbReference type="ARBA" id="ARBA00022741"/>
    </source>
</evidence>